<dbReference type="STRING" id="1073325.SAMN05444483_1035"/>
<dbReference type="InterPro" id="IPR051404">
    <property type="entry name" value="TA_system_antitoxin"/>
</dbReference>
<dbReference type="EMBL" id="FQVT01000003">
    <property type="protein sequence ID" value="SHF85909.1"/>
    <property type="molecule type" value="Genomic_DNA"/>
</dbReference>
<keyword evidence="2" id="KW-1185">Reference proteome</keyword>
<evidence type="ECO:0000313" key="1">
    <source>
        <dbReference type="EMBL" id="SHF85909.1"/>
    </source>
</evidence>
<evidence type="ECO:0008006" key="3">
    <source>
        <dbReference type="Google" id="ProtNLM"/>
    </source>
</evidence>
<organism evidence="1 2">
    <name type="scientific">Salegentibacter echinorum</name>
    <dbReference type="NCBI Taxonomy" id="1073325"/>
    <lineage>
        <taxon>Bacteria</taxon>
        <taxon>Pseudomonadati</taxon>
        <taxon>Bacteroidota</taxon>
        <taxon>Flavobacteriia</taxon>
        <taxon>Flavobacteriales</taxon>
        <taxon>Flavobacteriaceae</taxon>
        <taxon>Salegentibacter</taxon>
    </lineage>
</organism>
<dbReference type="PANTHER" id="PTHR34504:SF2">
    <property type="entry name" value="UPF0150 PROTEIN SSL0259"/>
    <property type="match status" value="1"/>
</dbReference>
<dbReference type="Gene3D" id="3.30.160.250">
    <property type="match status" value="1"/>
</dbReference>
<reference evidence="2" key="1">
    <citation type="submission" date="2016-11" db="EMBL/GenBank/DDBJ databases">
        <authorList>
            <person name="Varghese N."/>
            <person name="Submissions S."/>
        </authorList>
    </citation>
    <scope>NUCLEOTIDE SEQUENCE [LARGE SCALE GENOMIC DNA]</scope>
    <source>
        <strain evidence="2">DSM 24579</strain>
    </source>
</reference>
<sequence>MNKDYKYEIIIFWSEEDEAYIAEVPELAGCFADGETYQKALSNVEIIIAE</sequence>
<name>A0A1M5F2Z3_SALEC</name>
<accession>A0A1M5F2Z3</accession>
<gene>
    <name evidence="1" type="ORF">SAMN05444483_1035</name>
</gene>
<protein>
    <recommendedName>
        <fullName evidence="3">HicB_like antitoxin of toxin-antitoxin system</fullName>
    </recommendedName>
</protein>
<dbReference type="RefSeq" id="WP_217653607.1">
    <property type="nucleotide sequence ID" value="NZ_FQVT01000003.1"/>
</dbReference>
<dbReference type="AlphaFoldDB" id="A0A1M5F2Z3"/>
<proteinExistence type="predicted"/>
<dbReference type="InterPro" id="IPR035069">
    <property type="entry name" value="TTHA1013/TTHA0281-like"/>
</dbReference>
<dbReference type="PANTHER" id="PTHR34504">
    <property type="entry name" value="ANTITOXIN HICB"/>
    <property type="match status" value="1"/>
</dbReference>
<dbReference type="SUPFAM" id="SSF143100">
    <property type="entry name" value="TTHA1013/TTHA0281-like"/>
    <property type="match status" value="1"/>
</dbReference>
<dbReference type="Proteomes" id="UP000183945">
    <property type="component" value="Unassembled WGS sequence"/>
</dbReference>
<evidence type="ECO:0000313" key="2">
    <source>
        <dbReference type="Proteomes" id="UP000183945"/>
    </source>
</evidence>